<accession>A0A6M3KCW8</accession>
<evidence type="ECO:0000313" key="1">
    <source>
        <dbReference type="EMBL" id="QJA61928.1"/>
    </source>
</evidence>
<evidence type="ECO:0000313" key="2">
    <source>
        <dbReference type="EMBL" id="QJA79710.1"/>
    </source>
</evidence>
<dbReference type="EMBL" id="MT142391">
    <property type="protein sequence ID" value="QJA79710.1"/>
    <property type="molecule type" value="Genomic_DNA"/>
</dbReference>
<evidence type="ECO:0008006" key="3">
    <source>
        <dbReference type="Google" id="ProtNLM"/>
    </source>
</evidence>
<gene>
    <name evidence="2" type="ORF">MM415A00842_0021</name>
    <name evidence="1" type="ORF">MM415B00852_0021</name>
</gene>
<dbReference type="EMBL" id="MT141457">
    <property type="protein sequence ID" value="QJA61928.1"/>
    <property type="molecule type" value="Genomic_DNA"/>
</dbReference>
<dbReference type="AlphaFoldDB" id="A0A6M3KCW8"/>
<organism evidence="2">
    <name type="scientific">viral metagenome</name>
    <dbReference type="NCBI Taxonomy" id="1070528"/>
    <lineage>
        <taxon>unclassified sequences</taxon>
        <taxon>metagenomes</taxon>
        <taxon>organismal metagenomes</taxon>
    </lineage>
</organism>
<sequence>MFIERNPEYGINRVFDPVQKYKHNDIDCVFIICAFLQTDGLRRVPIKGIKVRGGSDDDFRCLKINIDRLCRIEPSKKNVKIELIIIVNGYITDEKYIIYLDNLNGIWITDYMRVKVFQRPNIGWKWGALWDVWNGYKESGCKWWICLEQDLYINKLYYLDVGMDLLKYDKYCWVSYIKRTKIIESPYEYYGNLPLDIWRDKNNKPLYIESKEDIHCSGGSFHFIKRNVLDDMEDTFGTFTYAIGDSYELDAIVHGEIGFSQKANVLDYDFIVVPDFVIPDKREKFMYQKFLDDNYKDILK</sequence>
<protein>
    <recommendedName>
        <fullName evidence="3">Glycosyltransferase</fullName>
    </recommendedName>
</protein>
<name>A0A6M3KCW8_9ZZZZ</name>
<reference evidence="2" key="1">
    <citation type="submission" date="2020-03" db="EMBL/GenBank/DDBJ databases">
        <title>The deep terrestrial virosphere.</title>
        <authorList>
            <person name="Holmfeldt K."/>
            <person name="Nilsson E."/>
            <person name="Simone D."/>
            <person name="Lopez-Fernandez M."/>
            <person name="Wu X."/>
            <person name="de Brujin I."/>
            <person name="Lundin D."/>
            <person name="Andersson A."/>
            <person name="Bertilsson S."/>
            <person name="Dopson M."/>
        </authorList>
    </citation>
    <scope>NUCLEOTIDE SEQUENCE</scope>
    <source>
        <strain evidence="2">MM415A00842</strain>
        <strain evidence="1">MM415B00852</strain>
    </source>
</reference>
<proteinExistence type="predicted"/>